<gene>
    <name evidence="3" type="ORF">Clacol_007051</name>
</gene>
<evidence type="ECO:0008006" key="5">
    <source>
        <dbReference type="Google" id="ProtNLM"/>
    </source>
</evidence>
<comment type="similarity">
    <text evidence="1">Belongs to the UDP-glycosyltransferase family.</text>
</comment>
<comment type="caution">
    <text evidence="3">The sequence shown here is derived from an EMBL/GenBank/DDBJ whole genome shotgun (WGS) entry which is preliminary data.</text>
</comment>
<sequence>MYLSKRLQMPDQFENPLQWEETRQTRSNQKTSLVMSTQESISKSNCLGRSIFIPHYDNLYMLPVEPIRFMSPTAMTRHLLLLCVPAWGHIRPGLNYAIELLKEASHLTITFPISFNWIEDFNGEIAKYDLDESVRSRLRVVPIGHVVPTESVLLTFIQALPPFCADIIGSTPYHQANGDVLPPINPPDVCLVHYIFWEPFCAIRKLNPKIPIIALSLAGTSATIRLTGPEELGGIGDIATKVELIAKETGKTVDEVYSTTEFYVQEEGKVINLIGLPPIYDYEFHMEHTPLVKAASKLLPKMYNFFRDCDGVLTSTARVVEPESNGAFKAYCERTGRSYYIAGPVAFPSTEQRSEDGDAIVDFLDRIKRERGERSVILVAFGSLFWPVNIDASWKVIEIIHEKGIPMILAHSDKKVPMPESLRAKLQASKNVIVKAWVPQNVILGHPVTGWFLTHCGENSLMESLSHGIPMIAWPIQGDQLANAMYVGKLKHNVGYELLEVFGPNSSKPLHRGYTPRGTIEAVEEEIETVLQNAFGLDGEEKRRNAEAFKEEISHLWDADGEARLELRRFIKDYIPV</sequence>
<keyword evidence="4" id="KW-1185">Reference proteome</keyword>
<dbReference type="InterPro" id="IPR002213">
    <property type="entry name" value="UDP_glucos_trans"/>
</dbReference>
<dbReference type="PANTHER" id="PTHR48047">
    <property type="entry name" value="GLYCOSYLTRANSFERASE"/>
    <property type="match status" value="1"/>
</dbReference>
<dbReference type="CDD" id="cd03784">
    <property type="entry name" value="GT1_Gtf-like"/>
    <property type="match status" value="1"/>
</dbReference>
<organism evidence="3 4">
    <name type="scientific">Clathrus columnatus</name>
    <dbReference type="NCBI Taxonomy" id="1419009"/>
    <lineage>
        <taxon>Eukaryota</taxon>
        <taxon>Fungi</taxon>
        <taxon>Dikarya</taxon>
        <taxon>Basidiomycota</taxon>
        <taxon>Agaricomycotina</taxon>
        <taxon>Agaricomycetes</taxon>
        <taxon>Phallomycetidae</taxon>
        <taxon>Phallales</taxon>
        <taxon>Clathraceae</taxon>
        <taxon>Clathrus</taxon>
    </lineage>
</organism>
<evidence type="ECO:0000256" key="2">
    <source>
        <dbReference type="ARBA" id="ARBA00022679"/>
    </source>
</evidence>
<evidence type="ECO:0000313" key="3">
    <source>
        <dbReference type="EMBL" id="GJJ12806.1"/>
    </source>
</evidence>
<protein>
    <recommendedName>
        <fullName evidence="5">UDP-Glycosyltransferase/glycogen phosphorylase</fullName>
    </recommendedName>
</protein>
<dbReference type="Pfam" id="PF00201">
    <property type="entry name" value="UDPGT"/>
    <property type="match status" value="1"/>
</dbReference>
<evidence type="ECO:0000313" key="4">
    <source>
        <dbReference type="Proteomes" id="UP001050691"/>
    </source>
</evidence>
<dbReference type="SUPFAM" id="SSF53756">
    <property type="entry name" value="UDP-Glycosyltransferase/glycogen phosphorylase"/>
    <property type="match status" value="1"/>
</dbReference>
<dbReference type="AlphaFoldDB" id="A0AAV5AIP9"/>
<evidence type="ECO:0000256" key="1">
    <source>
        <dbReference type="ARBA" id="ARBA00009995"/>
    </source>
</evidence>
<dbReference type="GO" id="GO:0035251">
    <property type="term" value="F:UDP-glucosyltransferase activity"/>
    <property type="evidence" value="ECO:0007669"/>
    <property type="project" value="TreeGrafter"/>
</dbReference>
<name>A0AAV5AIP9_9AGAM</name>
<dbReference type="PANTHER" id="PTHR48047:SF215">
    <property type="entry name" value="GLYCOSYLTRANSFERASE"/>
    <property type="match status" value="1"/>
</dbReference>
<proteinExistence type="inferred from homology"/>
<dbReference type="EMBL" id="BPWL01000008">
    <property type="protein sequence ID" value="GJJ12806.1"/>
    <property type="molecule type" value="Genomic_DNA"/>
</dbReference>
<keyword evidence="2" id="KW-0808">Transferase</keyword>
<dbReference type="Gene3D" id="3.40.50.2000">
    <property type="entry name" value="Glycogen Phosphorylase B"/>
    <property type="match status" value="2"/>
</dbReference>
<reference evidence="3" key="1">
    <citation type="submission" date="2021-10" db="EMBL/GenBank/DDBJ databases">
        <title>De novo Genome Assembly of Clathrus columnatus (Basidiomycota, Fungi) Using Illumina and Nanopore Sequence Data.</title>
        <authorList>
            <person name="Ogiso-Tanaka E."/>
            <person name="Itagaki H."/>
            <person name="Hosoya T."/>
            <person name="Hosaka K."/>
        </authorList>
    </citation>
    <scope>NUCLEOTIDE SEQUENCE</scope>
    <source>
        <strain evidence="3">MO-923</strain>
    </source>
</reference>
<dbReference type="Proteomes" id="UP001050691">
    <property type="component" value="Unassembled WGS sequence"/>
</dbReference>
<accession>A0AAV5AIP9</accession>